<comment type="caution">
    <text evidence="5">The sequence shown here is derived from an EMBL/GenBank/DDBJ whole genome shotgun (WGS) entry which is preliminary data.</text>
</comment>
<dbReference type="InterPro" id="IPR000835">
    <property type="entry name" value="HTH_MarR-typ"/>
</dbReference>
<dbReference type="Pfam" id="PF12802">
    <property type="entry name" value="MarR_2"/>
    <property type="match status" value="1"/>
</dbReference>
<dbReference type="EMBL" id="JBHSUA010000007">
    <property type="protein sequence ID" value="MFC6395712.1"/>
    <property type="molecule type" value="Genomic_DNA"/>
</dbReference>
<organism evidence="5 6">
    <name type="scientific">Luteococcus sanguinis</name>
    <dbReference type="NCBI Taxonomy" id="174038"/>
    <lineage>
        <taxon>Bacteria</taxon>
        <taxon>Bacillati</taxon>
        <taxon>Actinomycetota</taxon>
        <taxon>Actinomycetes</taxon>
        <taxon>Propionibacteriales</taxon>
        <taxon>Propionibacteriaceae</taxon>
        <taxon>Luteococcus</taxon>
    </lineage>
</organism>
<dbReference type="PANTHER" id="PTHR33164:SF99">
    <property type="entry name" value="MARR FAMILY REGULATORY PROTEIN"/>
    <property type="match status" value="1"/>
</dbReference>
<keyword evidence="3" id="KW-0804">Transcription</keyword>
<evidence type="ECO:0000259" key="4">
    <source>
        <dbReference type="PROSITE" id="PS50995"/>
    </source>
</evidence>
<dbReference type="SMART" id="SM00347">
    <property type="entry name" value="HTH_MARR"/>
    <property type="match status" value="1"/>
</dbReference>
<protein>
    <submittedName>
        <fullName evidence="5">MarR family winged helix-turn-helix transcriptional regulator</fullName>
    </submittedName>
</protein>
<dbReference type="PROSITE" id="PS01117">
    <property type="entry name" value="HTH_MARR_1"/>
    <property type="match status" value="1"/>
</dbReference>
<keyword evidence="6" id="KW-1185">Reference proteome</keyword>
<sequence length="144" mass="16337">MEELVERLRVAYLVLDDGDRRTIAAADLTPTQYNLLRTADEHPEDPSVSSVAKELLCTRGNVTRLVSRMAAQGLVETVGDKDDQRLVRVRITDDGRERLNQARALLAEADERRFGSLAPSELTHYREVLDEMIQLMRADLDARF</sequence>
<dbReference type="Gene3D" id="1.10.10.10">
    <property type="entry name" value="Winged helix-like DNA-binding domain superfamily/Winged helix DNA-binding domain"/>
    <property type="match status" value="1"/>
</dbReference>
<dbReference type="InterPro" id="IPR036388">
    <property type="entry name" value="WH-like_DNA-bd_sf"/>
</dbReference>
<gene>
    <name evidence="5" type="ORF">ACFP57_01710</name>
</gene>
<evidence type="ECO:0000313" key="5">
    <source>
        <dbReference type="EMBL" id="MFC6395712.1"/>
    </source>
</evidence>
<evidence type="ECO:0000256" key="2">
    <source>
        <dbReference type="ARBA" id="ARBA00023125"/>
    </source>
</evidence>
<accession>A0ABW1X0S2</accession>
<dbReference type="Proteomes" id="UP001596266">
    <property type="component" value="Unassembled WGS sequence"/>
</dbReference>
<dbReference type="SUPFAM" id="SSF46785">
    <property type="entry name" value="Winged helix' DNA-binding domain"/>
    <property type="match status" value="1"/>
</dbReference>
<name>A0ABW1X0S2_9ACTN</name>
<evidence type="ECO:0000256" key="3">
    <source>
        <dbReference type="ARBA" id="ARBA00023163"/>
    </source>
</evidence>
<proteinExistence type="predicted"/>
<dbReference type="PROSITE" id="PS50995">
    <property type="entry name" value="HTH_MARR_2"/>
    <property type="match status" value="1"/>
</dbReference>
<keyword evidence="1" id="KW-0805">Transcription regulation</keyword>
<evidence type="ECO:0000256" key="1">
    <source>
        <dbReference type="ARBA" id="ARBA00023015"/>
    </source>
</evidence>
<keyword evidence="2" id="KW-0238">DNA-binding</keyword>
<evidence type="ECO:0000313" key="6">
    <source>
        <dbReference type="Proteomes" id="UP001596266"/>
    </source>
</evidence>
<dbReference type="InterPro" id="IPR036390">
    <property type="entry name" value="WH_DNA-bd_sf"/>
</dbReference>
<dbReference type="RefSeq" id="WP_343884407.1">
    <property type="nucleotide sequence ID" value="NZ_BAAAKI010000002.1"/>
</dbReference>
<feature type="domain" description="HTH marR-type" evidence="4">
    <location>
        <begin position="1"/>
        <end position="134"/>
    </location>
</feature>
<dbReference type="InterPro" id="IPR023187">
    <property type="entry name" value="Tscrpt_reg_MarR-type_CS"/>
</dbReference>
<dbReference type="InterPro" id="IPR039422">
    <property type="entry name" value="MarR/SlyA-like"/>
</dbReference>
<dbReference type="PANTHER" id="PTHR33164">
    <property type="entry name" value="TRANSCRIPTIONAL REGULATOR, MARR FAMILY"/>
    <property type="match status" value="1"/>
</dbReference>
<reference evidence="6" key="1">
    <citation type="journal article" date="2019" name="Int. J. Syst. Evol. Microbiol.">
        <title>The Global Catalogue of Microorganisms (GCM) 10K type strain sequencing project: providing services to taxonomists for standard genome sequencing and annotation.</title>
        <authorList>
            <consortium name="The Broad Institute Genomics Platform"/>
            <consortium name="The Broad Institute Genome Sequencing Center for Infectious Disease"/>
            <person name="Wu L."/>
            <person name="Ma J."/>
        </authorList>
    </citation>
    <scope>NUCLEOTIDE SEQUENCE [LARGE SCALE GENOMIC DNA]</scope>
    <source>
        <strain evidence="6">CGMCC 1.15277</strain>
    </source>
</reference>